<name>A0A1Q2ZWJ0_ZYGRO</name>
<comment type="caution">
    <text evidence="4">The sequence shown here is derived from an EMBL/GenBank/DDBJ whole genome shotgun (WGS) entry which is preliminary data.</text>
</comment>
<evidence type="ECO:0000256" key="2">
    <source>
        <dbReference type="ARBA" id="ARBA00022803"/>
    </source>
</evidence>
<dbReference type="SUPFAM" id="SSF48452">
    <property type="entry name" value="TPR-like"/>
    <property type="match status" value="1"/>
</dbReference>
<feature type="repeat" description="TPR" evidence="3">
    <location>
        <begin position="631"/>
        <end position="664"/>
    </location>
</feature>
<evidence type="ECO:0000313" key="5">
    <source>
        <dbReference type="Proteomes" id="UP000187013"/>
    </source>
</evidence>
<feature type="repeat" description="TPR" evidence="3">
    <location>
        <begin position="665"/>
        <end position="698"/>
    </location>
</feature>
<evidence type="ECO:0000313" key="4">
    <source>
        <dbReference type="EMBL" id="GAV47827.1"/>
    </source>
</evidence>
<dbReference type="PANTHER" id="PTHR16193:SF0">
    <property type="entry name" value="TETRATRICOPEPTIDE REPEAT PROTEIN 27"/>
    <property type="match status" value="1"/>
</dbReference>
<dbReference type="eggNOG" id="KOG1128">
    <property type="taxonomic scope" value="Eukaryota"/>
</dbReference>
<reference evidence="4 5" key="1">
    <citation type="submission" date="2016-08" db="EMBL/GenBank/DDBJ databases">
        <title>Draft genome sequence of allopolyploid Zygosaccharomyces rouxii.</title>
        <authorList>
            <person name="Watanabe J."/>
            <person name="Uehara K."/>
            <person name="Mogi Y."/>
            <person name="Tsukioka Y."/>
        </authorList>
    </citation>
    <scope>NUCLEOTIDE SEQUENCE [LARGE SCALE GENOMIC DNA]</scope>
    <source>
        <strain evidence="4 5">NBRC 110957</strain>
    </source>
</reference>
<dbReference type="AlphaFoldDB" id="A0A1Q2ZWJ0"/>
<evidence type="ECO:0000256" key="3">
    <source>
        <dbReference type="PROSITE-ProRule" id="PRU00339"/>
    </source>
</evidence>
<dbReference type="InterPro" id="IPR044244">
    <property type="entry name" value="TTC27/Emw1"/>
</dbReference>
<dbReference type="EMBL" id="BDGX01000009">
    <property type="protein sequence ID" value="GAV47827.1"/>
    <property type="molecule type" value="Genomic_DNA"/>
</dbReference>
<keyword evidence="1" id="KW-0677">Repeat</keyword>
<evidence type="ECO:0000256" key="1">
    <source>
        <dbReference type="ARBA" id="ARBA00022737"/>
    </source>
</evidence>
<organism evidence="4 5">
    <name type="scientific">Zygosaccharomyces rouxii</name>
    <dbReference type="NCBI Taxonomy" id="4956"/>
    <lineage>
        <taxon>Eukaryota</taxon>
        <taxon>Fungi</taxon>
        <taxon>Dikarya</taxon>
        <taxon>Ascomycota</taxon>
        <taxon>Saccharomycotina</taxon>
        <taxon>Saccharomycetes</taxon>
        <taxon>Saccharomycetales</taxon>
        <taxon>Saccharomycetaceae</taxon>
        <taxon>Zygosaccharomyces</taxon>
    </lineage>
</organism>
<gene>
    <name evidence="4" type="ORF">ZYGR_0I01230</name>
</gene>
<dbReference type="OrthoDB" id="1936594at2759"/>
<proteinExistence type="predicted"/>
<dbReference type="InterPro" id="IPR011990">
    <property type="entry name" value="TPR-like_helical_dom_sf"/>
</dbReference>
<accession>A0A1Q2ZWJ0</accession>
<dbReference type="Pfam" id="PF13181">
    <property type="entry name" value="TPR_8"/>
    <property type="match status" value="2"/>
</dbReference>
<dbReference type="SMART" id="SM00028">
    <property type="entry name" value="TPR"/>
    <property type="match status" value="3"/>
</dbReference>
<keyword evidence="2 3" id="KW-0802">TPR repeat</keyword>
<protein>
    <submittedName>
        <fullName evidence="4">Uncharacterized protein</fullName>
    </submittedName>
</protein>
<dbReference type="PROSITE" id="PS50005">
    <property type="entry name" value="TPR"/>
    <property type="match status" value="2"/>
</dbReference>
<dbReference type="Gene3D" id="1.25.40.10">
    <property type="entry name" value="Tetratricopeptide repeat domain"/>
    <property type="match status" value="1"/>
</dbReference>
<sequence>MDTILHTYLLLAENPVKLDGEYLQKYDARKLRYGKNILEGLPHLVVQSILEATPHLNIADNSDEIQVLEALRTFCGRFSSSEDALLLAIALLQTFIQNNYTGPCFLSEIKEIEGAKQSVLVNLLSSGGQPAYDLMESPLLLILSLILLEQITQQPSILGNATDDEEIDPPVVSPTNTPSLLAVAHWWRARALVTHLSLLSEPSGYQPAIIASILGSVDLVHAITKDLLSEFPEMTKKNLYTIFYLENVKSSLAINTEHLCLPTLTKVKKLTNFEFVLTGARAIRTKFQQKSHSGLIILAESSFQSLEAEQGEPEDALPENFTLQSDLLLEKTHFESIGNEPLDQQIVKSRKLESDEDMEEENKVLPVALRQENIPSHLQALDPNEQPKLSNYDNIQLLLRLYVLRQLSPAKDPMVEEELGAVIYRIIHQDGPKNYGIFSRALWERSVVETLKARTVERGLLQMQALVEELGLRIRTKLLSHDDNTENPPSRLKYIHQLPFIPRWELDTLLAEKYMSLGVLKSAVEIYERLHLACEAALCYAAVGDERQAETIILNRINENPKDARAISILGDIRQDPNLWEQSWQIGKYVNAKNSLAKYYYQPPPSSGLTKNLGAVLRHLNDSLRRYPLSFETWYFYGCVGLESGKMELAAEAFSRCVSLDPTHGAAWSNLSAAYVELDKLKEAFSCLKQAVSTDARKNWRIWENYMLVAMKLNEWQDVLMACKNLVTIKRDRVGEASIDLPVVEKLVELLISTDYEVDSLSYYQRSCIDFICNTIPSIVTTSARCWRIVARVELWRGRPWAALDCHEKAYRAVSHNPDLEINEKIWEETVDACDDLVAAYESLGEMEGRHGSGSLVCQDWKYKSRATIKALMSKGKGIWEESDGWERLLEMRRQL</sequence>
<dbReference type="InterPro" id="IPR019734">
    <property type="entry name" value="TPR_rpt"/>
</dbReference>
<dbReference type="PANTHER" id="PTHR16193">
    <property type="entry name" value="TETRATRICOPEPTIDE REPEAT PROTEIN 27"/>
    <property type="match status" value="1"/>
</dbReference>
<dbReference type="Proteomes" id="UP000187013">
    <property type="component" value="Unassembled WGS sequence"/>
</dbReference>